<protein>
    <submittedName>
        <fullName evidence="2">GDE_C domain-containing protein</fullName>
    </submittedName>
</protein>
<keyword evidence="1" id="KW-1185">Reference proteome</keyword>
<dbReference type="PANTHER" id="PTHR31362:SF0">
    <property type="entry name" value="EXOSTOSIN DOMAIN-CONTAINING PROTEIN-RELATED"/>
    <property type="match status" value="1"/>
</dbReference>
<name>A0A1I7T2I2_9PELO</name>
<evidence type="ECO:0000313" key="2">
    <source>
        <dbReference type="WBParaSite" id="Csp11.Scaffold478.g1795.t1"/>
    </source>
</evidence>
<dbReference type="PANTHER" id="PTHR31362">
    <property type="entry name" value="GLYCOSYLTRANSFERASE STELLO1-RELATED"/>
    <property type="match status" value="1"/>
</dbReference>
<dbReference type="eggNOG" id="ENOG502QTAG">
    <property type="taxonomic scope" value="Eukaryota"/>
</dbReference>
<dbReference type="InterPro" id="IPR005049">
    <property type="entry name" value="STL-like"/>
</dbReference>
<dbReference type="Pfam" id="PF03385">
    <property type="entry name" value="STELLO"/>
    <property type="match status" value="1"/>
</dbReference>
<dbReference type="STRING" id="1561998.A0A1I7T2I2"/>
<reference evidence="2" key="1">
    <citation type="submission" date="2016-11" db="UniProtKB">
        <authorList>
            <consortium name="WormBaseParasite"/>
        </authorList>
    </citation>
    <scope>IDENTIFICATION</scope>
</reference>
<dbReference type="AlphaFoldDB" id="A0A1I7T2I2"/>
<evidence type="ECO:0000313" key="1">
    <source>
        <dbReference type="Proteomes" id="UP000095282"/>
    </source>
</evidence>
<proteinExistence type="predicted"/>
<dbReference type="WBParaSite" id="Csp11.Scaffold478.g1795.t1">
    <property type="protein sequence ID" value="Csp11.Scaffold478.g1795.t1"/>
    <property type="gene ID" value="Csp11.Scaffold478.g1795"/>
</dbReference>
<dbReference type="Proteomes" id="UP000095282">
    <property type="component" value="Unplaced"/>
</dbReference>
<sequence length="222" mass="26131">MKLNEVKGYFLMADDTVFNIWQRIDFSRVHHLTGVTYDNLTNWWGSEFGLSAANNILESISNNTDENMKKTWERFENGLKIHGYLNNSTVEQEMTNGKGRSISDFFYIPTIESEYFAILMRLFYEKKFFLELAVNKFLKSVNHQTSLAGENSYLWGNRDTWHVSYNKNMVGMHPVKVSQFRLPGENRKRYCESIIQTWSNIMFNDSQDFQIKSDNDTDYKNG</sequence>
<organism evidence="1 2">
    <name type="scientific">Caenorhabditis tropicalis</name>
    <dbReference type="NCBI Taxonomy" id="1561998"/>
    <lineage>
        <taxon>Eukaryota</taxon>
        <taxon>Metazoa</taxon>
        <taxon>Ecdysozoa</taxon>
        <taxon>Nematoda</taxon>
        <taxon>Chromadorea</taxon>
        <taxon>Rhabditida</taxon>
        <taxon>Rhabditina</taxon>
        <taxon>Rhabditomorpha</taxon>
        <taxon>Rhabditoidea</taxon>
        <taxon>Rhabditidae</taxon>
        <taxon>Peloderinae</taxon>
        <taxon>Caenorhabditis</taxon>
    </lineage>
</organism>
<accession>A0A1I7T2I2</accession>